<evidence type="ECO:0000313" key="2">
    <source>
        <dbReference type="Proteomes" id="UP000199588"/>
    </source>
</evidence>
<name>A0A1G5EFM2_9PAST</name>
<dbReference type="EMBL" id="FMUQ01000020">
    <property type="protein sequence ID" value="SCY25258.1"/>
    <property type="molecule type" value="Genomic_DNA"/>
</dbReference>
<accession>A0A1G5EFM2</accession>
<evidence type="ECO:0000313" key="1">
    <source>
        <dbReference type="EMBL" id="SCY25258.1"/>
    </source>
</evidence>
<dbReference type="RefSeq" id="WP_090656640.1">
    <property type="nucleotide sequence ID" value="NZ_CP015031.1"/>
</dbReference>
<protein>
    <submittedName>
        <fullName evidence="1">Uncharacterized protein</fullName>
    </submittedName>
</protein>
<sequence>MAKIHLLNEYNMPIYDNSLSYWSMQFISILECLAYHKNLQFRAVGGSHSISSLAAMKSQYPNSFFDLMANSIQNWGMQYFMVHFLNHRMGLKIVDGIKENLDGLFNIPHYQNYNDFRFYISGLDSELSSKISRRYDEIYPRYTELDFLEKDYLVKNSDFCLILKDTDEDKNIAIFGEIEGNHGDKLFQDSFWNHKPNLCVLGIGAVDGYKKGVFYIEEFFYEGKYPKLNVLFEKNSFVVRDFYFVINEFRIIFNYGKSHISYHENSNYSYIVNEIIIKNWNNPIGVLLNILYQLKDTCDDELIGEIDNQDIKLIPSMDN</sequence>
<proteinExistence type="predicted"/>
<keyword evidence="2" id="KW-1185">Reference proteome</keyword>
<dbReference type="Proteomes" id="UP000199588">
    <property type="component" value="Unassembled WGS sequence"/>
</dbReference>
<gene>
    <name evidence="1" type="ORF">SAMN02910354_02003</name>
</gene>
<reference evidence="1 2" key="1">
    <citation type="submission" date="2016-10" db="EMBL/GenBank/DDBJ databases">
        <authorList>
            <person name="Varghese N."/>
            <person name="Submissions S."/>
        </authorList>
    </citation>
    <scope>NUCLEOTIDE SEQUENCE [LARGE SCALE GENOMIC DNA]</scope>
    <source>
        <strain evidence="1 2">DSM 22022</strain>
    </source>
</reference>
<comment type="caution">
    <text evidence="1">The sequence shown here is derived from an EMBL/GenBank/DDBJ whole genome shotgun (WGS) entry which is preliminary data.</text>
</comment>
<organism evidence="1 2">
    <name type="scientific">Basfia succiniciproducens</name>
    <dbReference type="NCBI Taxonomy" id="653940"/>
    <lineage>
        <taxon>Bacteria</taxon>
        <taxon>Pseudomonadati</taxon>
        <taxon>Pseudomonadota</taxon>
        <taxon>Gammaproteobacteria</taxon>
        <taxon>Pasteurellales</taxon>
        <taxon>Pasteurellaceae</taxon>
        <taxon>Basfia</taxon>
    </lineage>
</organism>